<evidence type="ECO:0000259" key="10">
    <source>
        <dbReference type="Pfam" id="PF00441"/>
    </source>
</evidence>
<dbReference type="InterPro" id="IPR037069">
    <property type="entry name" value="AcylCoA_DH/ox_N_sf"/>
</dbReference>
<accession>E1QJR9</accession>
<evidence type="ECO:0000256" key="8">
    <source>
        <dbReference type="ARBA" id="ARBA00072305"/>
    </source>
</evidence>
<dbReference type="FunFam" id="1.20.140.10:FF:000004">
    <property type="entry name" value="Acyl-CoA dehydrogenase FadE25"/>
    <property type="match status" value="1"/>
</dbReference>
<evidence type="ECO:0000259" key="12">
    <source>
        <dbReference type="Pfam" id="PF02771"/>
    </source>
</evidence>
<evidence type="ECO:0000256" key="5">
    <source>
        <dbReference type="ARBA" id="ARBA00022827"/>
    </source>
</evidence>
<protein>
    <recommendedName>
        <fullName evidence="8">Cyclohex-1-ene-1-carbonyl-CoA dehydrogenase</fullName>
        <ecNumber evidence="7">1.3.8.10</ecNumber>
    </recommendedName>
</protein>
<dbReference type="InterPro" id="IPR009100">
    <property type="entry name" value="AcylCoA_DH/oxidase_NM_dom_sf"/>
</dbReference>
<feature type="domain" description="Acyl-CoA oxidase/dehydrogenase middle" evidence="11">
    <location>
        <begin position="122"/>
        <end position="218"/>
    </location>
</feature>
<keyword evidence="4 9" id="KW-0285">Flavoprotein</keyword>
<keyword evidence="5 9" id="KW-0274">FAD</keyword>
<evidence type="ECO:0000256" key="1">
    <source>
        <dbReference type="ARBA" id="ARBA00001974"/>
    </source>
</evidence>
<dbReference type="InterPro" id="IPR006091">
    <property type="entry name" value="Acyl-CoA_Oxase/DH_mid-dom"/>
</dbReference>
<dbReference type="Pfam" id="PF02770">
    <property type="entry name" value="Acyl-CoA_dh_M"/>
    <property type="match status" value="1"/>
</dbReference>
<dbReference type="PROSITE" id="PS00073">
    <property type="entry name" value="ACYL_COA_DH_2"/>
    <property type="match status" value="1"/>
</dbReference>
<name>E1QJR9_DESB2</name>
<keyword evidence="14" id="KW-1185">Reference proteome</keyword>
<organism evidence="13 14">
    <name type="scientific">Desulfarculus baarsii (strain ATCC 33931 / DSM 2075 / LMG 7858 / VKM B-1802 / 2st14)</name>
    <dbReference type="NCBI Taxonomy" id="644282"/>
    <lineage>
        <taxon>Bacteria</taxon>
        <taxon>Pseudomonadati</taxon>
        <taxon>Thermodesulfobacteriota</taxon>
        <taxon>Desulfarculia</taxon>
        <taxon>Desulfarculales</taxon>
        <taxon>Desulfarculaceae</taxon>
        <taxon>Desulfarculus</taxon>
    </lineage>
</organism>
<evidence type="ECO:0000256" key="6">
    <source>
        <dbReference type="ARBA" id="ARBA00023002"/>
    </source>
</evidence>
<comment type="subunit">
    <text evidence="3">Homotetramer.</text>
</comment>
<evidence type="ECO:0000256" key="9">
    <source>
        <dbReference type="RuleBase" id="RU362125"/>
    </source>
</evidence>
<sequence>MDFDIPENLRMMVDTVAKFVKQDLEPISQQVEDEDHIPEDVVQKMRELGLFGLSIPEEYGGLELGTLGECLCYEELSKTNACFRSRIGTNNGIGSQGILLDGTPQQKERYLPNLASGQWTACFALTEPEAGSDAANIQTTAELKGDHWVLNGRKHFITNGDIADVATVFAANDRQKKARGGITAFIVEKTFPGFYVGTIERKMGLRGSHTCELIFDDCRVPRENVIGGETNVGQGFKTAMKTLDKGRLTMGASALGSAQKLMDLSIAYAKQRVQFGQPIANFQAIQIKLADMATHIYAARQMLYHAAWLRDKRGAAVVKEASMVKLFCTEMANRAADMAVQIHGGMGYVRDFPVERFYRDLRLTTIYEGTSEIQRTVIAREILK</sequence>
<dbReference type="Proteomes" id="UP000009047">
    <property type="component" value="Chromosome"/>
</dbReference>
<comment type="cofactor">
    <cofactor evidence="1 9">
        <name>FAD</name>
        <dbReference type="ChEBI" id="CHEBI:57692"/>
    </cofactor>
</comment>
<feature type="domain" description="Acyl-CoA dehydrogenase/oxidase C-terminal" evidence="10">
    <location>
        <begin position="233"/>
        <end position="383"/>
    </location>
</feature>
<dbReference type="Gene3D" id="2.40.110.10">
    <property type="entry name" value="Butyryl-CoA Dehydrogenase, subunit A, domain 2"/>
    <property type="match status" value="1"/>
</dbReference>
<dbReference type="STRING" id="644282.Deba_2451"/>
<dbReference type="PANTHER" id="PTHR43884:SF12">
    <property type="entry name" value="ISOVALERYL-COA DEHYDROGENASE, MITOCHONDRIAL-RELATED"/>
    <property type="match status" value="1"/>
</dbReference>
<dbReference type="PIRSF" id="PIRSF016578">
    <property type="entry name" value="HsaA"/>
    <property type="match status" value="1"/>
</dbReference>
<dbReference type="Gene3D" id="1.20.140.10">
    <property type="entry name" value="Butyryl-CoA Dehydrogenase, subunit A, domain 3"/>
    <property type="match status" value="1"/>
</dbReference>
<dbReference type="GO" id="GO:0003995">
    <property type="term" value="F:acyl-CoA dehydrogenase activity"/>
    <property type="evidence" value="ECO:0007669"/>
    <property type="project" value="InterPro"/>
</dbReference>
<dbReference type="InterPro" id="IPR006089">
    <property type="entry name" value="Acyl-CoA_DH_CS"/>
</dbReference>
<dbReference type="EC" id="1.3.8.10" evidence="7"/>
<feature type="domain" description="Acyl-CoA dehydrogenase/oxidase N-terminal" evidence="12">
    <location>
        <begin position="7"/>
        <end position="118"/>
    </location>
</feature>
<dbReference type="InterPro" id="IPR013786">
    <property type="entry name" value="AcylCoA_DH/ox_N"/>
</dbReference>
<dbReference type="FunFam" id="2.40.110.10:FF:000001">
    <property type="entry name" value="Acyl-CoA dehydrogenase, mitochondrial"/>
    <property type="match status" value="1"/>
</dbReference>
<evidence type="ECO:0000256" key="3">
    <source>
        <dbReference type="ARBA" id="ARBA00011881"/>
    </source>
</evidence>
<evidence type="ECO:0000256" key="2">
    <source>
        <dbReference type="ARBA" id="ARBA00009347"/>
    </source>
</evidence>
<dbReference type="SUPFAM" id="SSF47203">
    <property type="entry name" value="Acyl-CoA dehydrogenase C-terminal domain-like"/>
    <property type="match status" value="1"/>
</dbReference>
<dbReference type="InterPro" id="IPR046373">
    <property type="entry name" value="Acyl-CoA_Oxase/DH_mid-dom_sf"/>
</dbReference>
<reference evidence="13 14" key="1">
    <citation type="journal article" date="2010" name="Stand. Genomic Sci.">
        <title>Complete genome sequence of Desulfarculus baarsii type strain (2st14).</title>
        <authorList>
            <person name="Sun H."/>
            <person name="Spring S."/>
            <person name="Lapidus A."/>
            <person name="Davenport K."/>
            <person name="Del Rio T.G."/>
            <person name="Tice H."/>
            <person name="Nolan M."/>
            <person name="Copeland A."/>
            <person name="Cheng J.F."/>
            <person name="Lucas S."/>
            <person name="Tapia R."/>
            <person name="Goodwin L."/>
            <person name="Pitluck S."/>
            <person name="Ivanova N."/>
            <person name="Pagani I."/>
            <person name="Mavromatis K."/>
            <person name="Ovchinnikova G."/>
            <person name="Pati A."/>
            <person name="Chen A."/>
            <person name="Palaniappan K."/>
            <person name="Hauser L."/>
            <person name="Chang Y.J."/>
            <person name="Jeffries C.D."/>
            <person name="Detter J.C."/>
            <person name="Han C."/>
            <person name="Rohde M."/>
            <person name="Brambilla E."/>
            <person name="Goker M."/>
            <person name="Woyke T."/>
            <person name="Bristow J."/>
            <person name="Eisen J.A."/>
            <person name="Markowitz V."/>
            <person name="Hugenholtz P."/>
            <person name="Kyrpides N.C."/>
            <person name="Klenk H.P."/>
            <person name="Land M."/>
        </authorList>
    </citation>
    <scope>NUCLEOTIDE SEQUENCE [LARGE SCALE GENOMIC DNA]</scope>
    <source>
        <strain evidence="14">ATCC 33931 / DSM 2075 / LMG 7858 / VKM B-1802 / 2st14</strain>
    </source>
</reference>
<comment type="similarity">
    <text evidence="2 9">Belongs to the acyl-CoA dehydrogenase family.</text>
</comment>
<proteinExistence type="inferred from homology"/>
<evidence type="ECO:0000259" key="11">
    <source>
        <dbReference type="Pfam" id="PF02770"/>
    </source>
</evidence>
<dbReference type="Pfam" id="PF00441">
    <property type="entry name" value="Acyl-CoA_dh_1"/>
    <property type="match status" value="1"/>
</dbReference>
<dbReference type="GO" id="GO:0050660">
    <property type="term" value="F:flavin adenine dinucleotide binding"/>
    <property type="evidence" value="ECO:0007669"/>
    <property type="project" value="InterPro"/>
</dbReference>
<dbReference type="eggNOG" id="COG1960">
    <property type="taxonomic scope" value="Bacteria"/>
</dbReference>
<dbReference type="OrthoDB" id="9765339at2"/>
<dbReference type="Pfam" id="PF02771">
    <property type="entry name" value="Acyl-CoA_dh_N"/>
    <property type="match status" value="1"/>
</dbReference>
<evidence type="ECO:0000256" key="7">
    <source>
        <dbReference type="ARBA" id="ARBA00066362"/>
    </source>
</evidence>
<dbReference type="InterPro" id="IPR036250">
    <property type="entry name" value="AcylCo_DH-like_C"/>
</dbReference>
<gene>
    <name evidence="13" type="ordered locus">Deba_2451</name>
</gene>
<dbReference type="HOGENOM" id="CLU_018204_0_2_7"/>
<evidence type="ECO:0000313" key="13">
    <source>
        <dbReference type="EMBL" id="ADK85812.1"/>
    </source>
</evidence>
<dbReference type="InterPro" id="IPR009075">
    <property type="entry name" value="AcylCo_DH/oxidase_C"/>
</dbReference>
<dbReference type="FunFam" id="1.10.540.10:FF:000001">
    <property type="entry name" value="Very long-chain-specific acyl-CoA dehydrogenase, mitochondrial"/>
    <property type="match status" value="1"/>
</dbReference>
<dbReference type="Gene3D" id="1.10.540.10">
    <property type="entry name" value="Acyl-CoA dehydrogenase/oxidase, N-terminal domain"/>
    <property type="match status" value="1"/>
</dbReference>
<keyword evidence="6 9" id="KW-0560">Oxidoreductase</keyword>
<evidence type="ECO:0000313" key="14">
    <source>
        <dbReference type="Proteomes" id="UP000009047"/>
    </source>
</evidence>
<dbReference type="KEGG" id="dbr:Deba_2451"/>
<dbReference type="SUPFAM" id="SSF56645">
    <property type="entry name" value="Acyl-CoA dehydrogenase NM domain-like"/>
    <property type="match status" value="1"/>
</dbReference>
<dbReference type="RefSeq" id="WP_013259251.1">
    <property type="nucleotide sequence ID" value="NC_014365.1"/>
</dbReference>
<evidence type="ECO:0000256" key="4">
    <source>
        <dbReference type="ARBA" id="ARBA00022630"/>
    </source>
</evidence>
<dbReference type="PANTHER" id="PTHR43884">
    <property type="entry name" value="ACYL-COA DEHYDROGENASE"/>
    <property type="match status" value="1"/>
</dbReference>
<dbReference type="EMBL" id="CP002085">
    <property type="protein sequence ID" value="ADK85812.1"/>
    <property type="molecule type" value="Genomic_DNA"/>
</dbReference>
<dbReference type="AlphaFoldDB" id="E1QJR9"/>